<keyword evidence="1" id="KW-0472">Membrane</keyword>
<dbReference type="OrthoDB" id="809632at2759"/>
<dbReference type="Proteomes" id="UP001153076">
    <property type="component" value="Unassembled WGS sequence"/>
</dbReference>
<evidence type="ECO:0000313" key="3">
    <source>
        <dbReference type="EMBL" id="KAJ8446143.1"/>
    </source>
</evidence>
<dbReference type="SUPFAM" id="SSF51735">
    <property type="entry name" value="NAD(P)-binding Rossmann-fold domains"/>
    <property type="match status" value="1"/>
</dbReference>
<dbReference type="AlphaFoldDB" id="A0A9Q1QKK3"/>
<evidence type="ECO:0000259" key="2">
    <source>
        <dbReference type="Pfam" id="PF00107"/>
    </source>
</evidence>
<evidence type="ECO:0000256" key="1">
    <source>
        <dbReference type="SAM" id="Phobius"/>
    </source>
</evidence>
<name>A0A9Q1QKK3_9CARY</name>
<dbReference type="PANTHER" id="PTHR43205:SF80">
    <property type="entry name" value="2-ALKENAL REDUCTASE (NADP(+)-DEPENDENT)-LIKE"/>
    <property type="match status" value="1"/>
</dbReference>
<gene>
    <name evidence="3" type="ORF">Cgig2_000940</name>
</gene>
<organism evidence="3 4">
    <name type="scientific">Carnegiea gigantea</name>
    <dbReference type="NCBI Taxonomy" id="171969"/>
    <lineage>
        <taxon>Eukaryota</taxon>
        <taxon>Viridiplantae</taxon>
        <taxon>Streptophyta</taxon>
        <taxon>Embryophyta</taxon>
        <taxon>Tracheophyta</taxon>
        <taxon>Spermatophyta</taxon>
        <taxon>Magnoliopsida</taxon>
        <taxon>eudicotyledons</taxon>
        <taxon>Gunneridae</taxon>
        <taxon>Pentapetalae</taxon>
        <taxon>Caryophyllales</taxon>
        <taxon>Cactineae</taxon>
        <taxon>Cactaceae</taxon>
        <taxon>Cactoideae</taxon>
        <taxon>Echinocereeae</taxon>
        <taxon>Carnegiea</taxon>
    </lineage>
</organism>
<keyword evidence="1" id="KW-0812">Transmembrane</keyword>
<evidence type="ECO:0000313" key="4">
    <source>
        <dbReference type="Proteomes" id="UP001153076"/>
    </source>
</evidence>
<proteinExistence type="predicted"/>
<keyword evidence="4" id="KW-1185">Reference proteome</keyword>
<feature type="domain" description="Alcohol dehydrogenase-like C-terminal" evidence="2">
    <location>
        <begin position="34"/>
        <end position="110"/>
    </location>
</feature>
<feature type="transmembrane region" description="Helical" evidence="1">
    <location>
        <begin position="21"/>
        <end position="38"/>
    </location>
</feature>
<reference evidence="3" key="1">
    <citation type="submission" date="2022-04" db="EMBL/GenBank/DDBJ databases">
        <title>Carnegiea gigantea Genome sequencing and assembly v2.</title>
        <authorList>
            <person name="Copetti D."/>
            <person name="Sanderson M.J."/>
            <person name="Burquez A."/>
            <person name="Wojciechowski M.F."/>
        </authorList>
    </citation>
    <scope>NUCLEOTIDE SEQUENCE</scope>
    <source>
        <strain evidence="3">SGP5-SGP5p</strain>
        <tissue evidence="3">Aerial part</tissue>
    </source>
</reference>
<dbReference type="PANTHER" id="PTHR43205">
    <property type="entry name" value="PROSTAGLANDIN REDUCTASE"/>
    <property type="match status" value="1"/>
</dbReference>
<dbReference type="InterPro" id="IPR013149">
    <property type="entry name" value="ADH-like_C"/>
</dbReference>
<dbReference type="InterPro" id="IPR045010">
    <property type="entry name" value="MDR_fam"/>
</dbReference>
<dbReference type="Pfam" id="PF00107">
    <property type="entry name" value="ADH_zinc_N"/>
    <property type="match status" value="1"/>
</dbReference>
<keyword evidence="1" id="KW-1133">Transmembrane helix</keyword>
<dbReference type="InterPro" id="IPR036291">
    <property type="entry name" value="NAD(P)-bd_dom_sf"/>
</dbReference>
<sequence length="201" mass="23030">MDLMTRYASLRVMYFEHEFKMRIWISVLFIFGTKVKLLKEEFGFDDSFSYKKEPDLDAALGKYFPNGIDIYFENVGGKTLKAMLNQVNTYARIPLCGMVSQYNKITHLNNRDKMAYTLTFPILLFSICLLIIIVCKNIGGSNTRAYQDRNVDFIAEMERDLKEKKITSKLKIHKGIESFLNSLGSLFSSSNIGKVAAQVEA</sequence>
<dbReference type="Gene3D" id="3.40.50.720">
    <property type="entry name" value="NAD(P)-binding Rossmann-like Domain"/>
    <property type="match status" value="1"/>
</dbReference>
<dbReference type="GO" id="GO:0032440">
    <property type="term" value="F:2-alkenal reductase [NAD(P)H] activity"/>
    <property type="evidence" value="ECO:0007669"/>
    <property type="project" value="TreeGrafter"/>
</dbReference>
<accession>A0A9Q1QKK3</accession>
<protein>
    <recommendedName>
        <fullName evidence="2">Alcohol dehydrogenase-like C-terminal domain-containing protein</fullName>
    </recommendedName>
</protein>
<comment type="caution">
    <text evidence="3">The sequence shown here is derived from an EMBL/GenBank/DDBJ whole genome shotgun (WGS) entry which is preliminary data.</text>
</comment>
<feature type="transmembrane region" description="Helical" evidence="1">
    <location>
        <begin position="114"/>
        <end position="135"/>
    </location>
</feature>
<dbReference type="EMBL" id="JAKOGI010000059">
    <property type="protein sequence ID" value="KAJ8446143.1"/>
    <property type="molecule type" value="Genomic_DNA"/>
</dbReference>